<proteinExistence type="predicted"/>
<accession>A0A068QWD6</accession>
<feature type="region of interest" description="Disordered" evidence="1">
    <location>
        <begin position="1052"/>
        <end position="1078"/>
    </location>
</feature>
<dbReference type="HOGENOM" id="CLU_003522_0_0_6"/>
<sequence>MKRLPGILLATAAIVIIIVALLVSGLRFFLPHINEYRQQLAEKMADVTGIPVKMGDINGHWETFGPSLEIRDISAKTEDVDIHAKKITLSLDVWRSLLQRRWHFRDLSFYQLQVNYNKALFGEGGENRLSQPDSLSTLFLEQLNHFDLHDSRLTFLTPSGEKADLRLPQLTWLNKDNRHRAQGSVNLSSINGQEGVVQVKFDLKDSNGMLDNGTVYLQADDIDMRLWLSRWLKDNTGLENAHFSLASWITLKEGRIDSGRLQLRHGGVNWHVGNEKHQLAVSDFLVQMRRQGEGWLFEVPNLASLKTDDQPWPQGKLSTLYVKQSHEYQGNDHWRIRAENIRLEYLNGILPTLSFVTPAFVTPETIKDWQHRQPKGMIDNFALDITPAHPNETGIRLKWRDVSWLRWKELPSISHFSGRLEGNKQGGNVNFALKNSTIDYGDRFQAPLDIARSAGQIAWKSDQNGTQVWSQGLDLQAKSLWFNGDFHYLKPHNQPPVLSMLAGIRASDLGEAWRYFPKPLMGDSLTDYLTASLIKGKVDNATLVFRGNPHDFPFKQNHGQFQVLVPVRHATFQYQPNWPALFDLDIDLNFHNNGLWMLAQKAQLGKVQATQVSAVIPDYGKHKLFIDAALSGDGKGIHDYFNHSPMADTIGGALENLQLDGRVDGKLHLDIPLQHGEVAASGEVALKDTHLFIKPLNSKMEHLNGKFRFDNGQLNSETLSAHWLGNPLSLKFATQDLPKHYQVDVKLGAHWAAKALPALPVEIRNKLSGALNWQGDVRVTLPSDKSPANKLPRKKDVQYRVAINADLSHLNSKLPILDTESLREWNKINIHAEGDINQLRINGLMGKRYAFNTQWKLEETQARLQRGIFDTDGNGLPALPKKSVLALNLPAIEGEKLLALFAPLRWNASEDKGVLWPNVFEISLPSLDLVGQRWNQLTFNIVRQNGAITVSAKGNEINGHLLMQKHKPMQASIDYLYYDPLFAANSSMDNPKSASDKAPAPHYALNRWPALDVKCAECWVAGLKLGKVSGSIMPEGDALVLTHGKMENSTGKLTLSGRWDENDTRESNTRESNTGSHSYIKGQLSGEKFDDMAAYLGFIVPIVDAPFKFDFNLNWQNVPWQPDLKTLNGTLTGDMKKGAIAKLGGGRAGQLLRLISFDALLRKLQLDFSDTFSNDFNFDSIRGDATIKNGVMYTDNFFIDGLAADINATGQTDLVKRQINMELVITPEISTTVGVAAAFAVNPVAGAAIFAATKALRPLWHKISVIRYRLTGSLEQPKIDEVLRQLKENKGP</sequence>
<gene>
    <name evidence="5" type="ORF">LY16_01450</name>
    <name evidence="4" type="ORF">XDD1_3548</name>
</gene>
<evidence type="ECO:0000313" key="4">
    <source>
        <dbReference type="EMBL" id="CDG19238.1"/>
    </source>
</evidence>
<evidence type="ECO:0000313" key="7">
    <source>
        <dbReference type="Proteomes" id="UP000324170"/>
    </source>
</evidence>
<dbReference type="STRING" id="351671.XDD1_3548"/>
<reference evidence="4 6" key="1">
    <citation type="submission" date="2013-07" db="EMBL/GenBank/DDBJ databases">
        <authorList>
            <person name="Genoscope - CEA"/>
        </authorList>
    </citation>
    <scope>NUCLEOTIDE SEQUENCE [LARGE SCALE GENOMIC DNA]</scope>
    <source>
        <strain evidence="4">FRM16</strain>
        <strain evidence="6">FRM16 / DSM 17909</strain>
    </source>
</reference>
<dbReference type="InterPro" id="IPR011836">
    <property type="entry name" value="YhdP"/>
</dbReference>
<keyword evidence="7" id="KW-1185">Reference proteome</keyword>
<organism evidence="4 6">
    <name type="scientific">Xenorhabdus doucetiae</name>
    <dbReference type="NCBI Taxonomy" id="351671"/>
    <lineage>
        <taxon>Bacteria</taxon>
        <taxon>Pseudomonadati</taxon>
        <taxon>Pseudomonadota</taxon>
        <taxon>Gammaproteobacteria</taxon>
        <taxon>Enterobacterales</taxon>
        <taxon>Morganellaceae</taxon>
        <taxon>Xenorhabdus</taxon>
    </lineage>
</organism>
<name>A0A068QWD6_9GAMM</name>
<dbReference type="EMBL" id="FO704550">
    <property type="protein sequence ID" value="CDG19238.1"/>
    <property type="molecule type" value="Genomic_DNA"/>
</dbReference>
<dbReference type="InterPro" id="IPR025263">
    <property type="entry name" value="YhdP_central"/>
</dbReference>
<dbReference type="PANTHER" id="PTHR38690">
    <property type="entry name" value="PROTEASE-RELATED"/>
    <property type="match status" value="1"/>
</dbReference>
<dbReference type="Pfam" id="PF13116">
    <property type="entry name" value="YhdP"/>
    <property type="match status" value="1"/>
</dbReference>
<evidence type="ECO:0000256" key="1">
    <source>
        <dbReference type="SAM" id="MobiDB-lite"/>
    </source>
</evidence>
<evidence type="ECO:0000259" key="3">
    <source>
        <dbReference type="Pfam" id="PF13116"/>
    </source>
</evidence>
<evidence type="ECO:0000256" key="2">
    <source>
        <dbReference type="SAM" id="Phobius"/>
    </source>
</evidence>
<dbReference type="RefSeq" id="WP_045972851.1">
    <property type="nucleotide sequence ID" value="NZ_CAWMED010000001.1"/>
</dbReference>
<protein>
    <submittedName>
        <fullName evidence="5">Uncharacterized protein (TIGR02099 family)</fullName>
    </submittedName>
</protein>
<feature type="domain" description="YhdP central" evidence="3">
    <location>
        <begin position="1"/>
        <end position="1279"/>
    </location>
</feature>
<dbReference type="KEGG" id="xdo:XDD1_3548"/>
<evidence type="ECO:0000313" key="6">
    <source>
        <dbReference type="Proteomes" id="UP000032721"/>
    </source>
</evidence>
<reference evidence="5 7" key="2">
    <citation type="submission" date="2019-07" db="EMBL/GenBank/DDBJ databases">
        <title>Genomic Encyclopedia of Type Strains, Phase I: the one thousand microbial genomes (KMG-I) project.</title>
        <authorList>
            <person name="Kyrpides N."/>
        </authorList>
    </citation>
    <scope>NUCLEOTIDE SEQUENCE [LARGE SCALE GENOMIC DNA]</scope>
    <source>
        <strain evidence="5 7">DSM 17909</strain>
    </source>
</reference>
<keyword evidence="2" id="KW-0812">Transmembrane</keyword>
<dbReference type="OrthoDB" id="9762238at2"/>
<keyword evidence="2" id="KW-0472">Membrane</keyword>
<dbReference type="EMBL" id="VNHN01000018">
    <property type="protein sequence ID" value="TYP09191.1"/>
    <property type="molecule type" value="Genomic_DNA"/>
</dbReference>
<dbReference type="NCBIfam" id="TIGR02099">
    <property type="entry name" value="YhdP family protein"/>
    <property type="match status" value="1"/>
</dbReference>
<evidence type="ECO:0000313" key="5">
    <source>
        <dbReference type="EMBL" id="TYP09191.1"/>
    </source>
</evidence>
<dbReference type="Proteomes" id="UP000324170">
    <property type="component" value="Unassembled WGS sequence"/>
</dbReference>
<dbReference type="Proteomes" id="UP000032721">
    <property type="component" value="Chromosome"/>
</dbReference>
<dbReference type="NCBIfam" id="NF008148">
    <property type="entry name" value="PRK10899.1"/>
    <property type="match status" value="1"/>
</dbReference>
<dbReference type="PANTHER" id="PTHR38690:SF1">
    <property type="entry name" value="PROTEASE"/>
    <property type="match status" value="1"/>
</dbReference>
<keyword evidence="2" id="KW-1133">Transmembrane helix</keyword>
<feature type="compositionally biased region" description="Basic and acidic residues" evidence="1">
    <location>
        <begin position="1058"/>
        <end position="1069"/>
    </location>
</feature>
<feature type="transmembrane region" description="Helical" evidence="2">
    <location>
        <begin position="7"/>
        <end position="30"/>
    </location>
</feature>